<proteinExistence type="predicted"/>
<comment type="caution">
    <text evidence="5">The sequence shown here is derived from an EMBL/GenBank/DDBJ whole genome shotgun (WGS) entry which is preliminary data.</text>
</comment>
<dbReference type="PROSITE" id="PS51318">
    <property type="entry name" value="TAT"/>
    <property type="match status" value="1"/>
</dbReference>
<organism evidence="5 6">
    <name type="scientific">Catenulispora subtropica</name>
    <dbReference type="NCBI Taxonomy" id="450798"/>
    <lineage>
        <taxon>Bacteria</taxon>
        <taxon>Bacillati</taxon>
        <taxon>Actinomycetota</taxon>
        <taxon>Actinomycetes</taxon>
        <taxon>Catenulisporales</taxon>
        <taxon>Catenulisporaceae</taxon>
        <taxon>Catenulispora</taxon>
    </lineage>
</organism>
<dbReference type="Gene3D" id="1.10.357.10">
    <property type="entry name" value="Tetracycline Repressor, domain 2"/>
    <property type="match status" value="1"/>
</dbReference>
<dbReference type="InterPro" id="IPR009057">
    <property type="entry name" value="Homeodomain-like_sf"/>
</dbReference>
<keyword evidence="6" id="KW-1185">Reference proteome</keyword>
<evidence type="ECO:0000313" key="5">
    <source>
        <dbReference type="EMBL" id="GAA1952797.1"/>
    </source>
</evidence>
<dbReference type="SUPFAM" id="SSF46689">
    <property type="entry name" value="Homeodomain-like"/>
    <property type="match status" value="1"/>
</dbReference>
<feature type="region of interest" description="Disordered" evidence="3">
    <location>
        <begin position="199"/>
        <end position="225"/>
    </location>
</feature>
<gene>
    <name evidence="5" type="ORF">GCM10009838_04950</name>
</gene>
<dbReference type="InterPro" id="IPR050109">
    <property type="entry name" value="HTH-type_TetR-like_transc_reg"/>
</dbReference>
<dbReference type="EMBL" id="BAAAQM010000002">
    <property type="protein sequence ID" value="GAA1952797.1"/>
    <property type="molecule type" value="Genomic_DNA"/>
</dbReference>
<dbReference type="InterPro" id="IPR001647">
    <property type="entry name" value="HTH_TetR"/>
</dbReference>
<dbReference type="Pfam" id="PF00440">
    <property type="entry name" value="TetR_N"/>
    <property type="match status" value="1"/>
</dbReference>
<dbReference type="InterPro" id="IPR006311">
    <property type="entry name" value="TAT_signal"/>
</dbReference>
<dbReference type="PROSITE" id="PS50977">
    <property type="entry name" value="HTH_TETR_2"/>
    <property type="match status" value="1"/>
</dbReference>
<evidence type="ECO:0000256" key="1">
    <source>
        <dbReference type="ARBA" id="ARBA00023125"/>
    </source>
</evidence>
<evidence type="ECO:0000256" key="3">
    <source>
        <dbReference type="SAM" id="MobiDB-lite"/>
    </source>
</evidence>
<dbReference type="Proteomes" id="UP001499854">
    <property type="component" value="Unassembled WGS sequence"/>
</dbReference>
<evidence type="ECO:0000313" key="6">
    <source>
        <dbReference type="Proteomes" id="UP001499854"/>
    </source>
</evidence>
<reference evidence="5 6" key="1">
    <citation type="journal article" date="2019" name="Int. J. Syst. Evol. Microbiol.">
        <title>The Global Catalogue of Microorganisms (GCM) 10K type strain sequencing project: providing services to taxonomists for standard genome sequencing and annotation.</title>
        <authorList>
            <consortium name="The Broad Institute Genomics Platform"/>
            <consortium name="The Broad Institute Genome Sequencing Center for Infectious Disease"/>
            <person name="Wu L."/>
            <person name="Ma J."/>
        </authorList>
    </citation>
    <scope>NUCLEOTIDE SEQUENCE [LARGE SCALE GENOMIC DNA]</scope>
    <source>
        <strain evidence="5 6">JCM 16013</strain>
    </source>
</reference>
<feature type="DNA-binding region" description="H-T-H motif" evidence="2">
    <location>
        <begin position="39"/>
        <end position="58"/>
    </location>
</feature>
<dbReference type="PANTHER" id="PTHR30055:SF226">
    <property type="entry name" value="HTH-TYPE TRANSCRIPTIONAL REGULATOR PKSA"/>
    <property type="match status" value="1"/>
</dbReference>
<keyword evidence="1 2" id="KW-0238">DNA-binding</keyword>
<evidence type="ECO:0000259" key="4">
    <source>
        <dbReference type="PROSITE" id="PS50977"/>
    </source>
</evidence>
<accession>A0ABN2QHZ9</accession>
<feature type="domain" description="HTH tetR-type" evidence="4">
    <location>
        <begin position="16"/>
        <end position="76"/>
    </location>
</feature>
<evidence type="ECO:0000256" key="2">
    <source>
        <dbReference type="PROSITE-ProRule" id="PRU00335"/>
    </source>
</evidence>
<sequence length="225" mass="23979">MRMPRIRAATVVEHREMQRRALLEAARDLVAGGGVAALTFPALAKATGLARSSVYEYFKSRADVIEALVAHEFPAWIGEVRAAMAAETTAERQLAAYVRRQLGLVSEPGHRALLALSGQELDGDARDRIRAAHGWLLDLGIGVLRALGHPEPRLAASLVQGTVDAAAKRISLGADPVEVTETAVSMVLFGGLGSARRHTQAMNAQAGQLRPQPGGTTRQRAKPVS</sequence>
<dbReference type="PRINTS" id="PR00455">
    <property type="entry name" value="HTHTETR"/>
</dbReference>
<name>A0ABN2QHZ9_9ACTN</name>
<protein>
    <submittedName>
        <fullName evidence="5">TetR/AcrR family transcriptional regulator</fullName>
    </submittedName>
</protein>
<dbReference type="PANTHER" id="PTHR30055">
    <property type="entry name" value="HTH-TYPE TRANSCRIPTIONAL REGULATOR RUTR"/>
    <property type="match status" value="1"/>
</dbReference>